<dbReference type="InterPro" id="IPR050701">
    <property type="entry name" value="Histone_Mod_Regulator"/>
</dbReference>
<evidence type="ECO:0000256" key="7">
    <source>
        <dbReference type="ARBA" id="ARBA00022853"/>
    </source>
</evidence>
<evidence type="ECO:0000259" key="15">
    <source>
        <dbReference type="PROSITE" id="PS50864"/>
    </source>
</evidence>
<feature type="domain" description="HMG box" evidence="13">
    <location>
        <begin position="280"/>
        <end position="348"/>
    </location>
</feature>
<name>A0AAV1ICX6_9CHLO</name>
<feature type="compositionally biased region" description="Low complexity" evidence="11">
    <location>
        <begin position="456"/>
        <end position="471"/>
    </location>
</feature>
<dbReference type="GO" id="GO:0008168">
    <property type="term" value="F:methyltransferase activity"/>
    <property type="evidence" value="ECO:0007669"/>
    <property type="project" value="UniProtKB-KW"/>
</dbReference>
<dbReference type="PROSITE" id="PS50280">
    <property type="entry name" value="SET"/>
    <property type="match status" value="1"/>
</dbReference>
<dbReference type="PANTHER" id="PTHR13793">
    <property type="entry name" value="PHD FINGER PROTEINS"/>
    <property type="match status" value="1"/>
</dbReference>
<dbReference type="InterPro" id="IPR010919">
    <property type="entry name" value="SAND-like_dom_sf"/>
</dbReference>
<feature type="region of interest" description="Disordered" evidence="11">
    <location>
        <begin position="391"/>
        <end position="471"/>
    </location>
</feature>
<dbReference type="InterPro" id="IPR046341">
    <property type="entry name" value="SET_dom_sf"/>
</dbReference>
<feature type="compositionally biased region" description="Low complexity" evidence="11">
    <location>
        <begin position="1227"/>
        <end position="1267"/>
    </location>
</feature>
<dbReference type="SMART" id="SM00258">
    <property type="entry name" value="SAND"/>
    <property type="match status" value="1"/>
</dbReference>
<evidence type="ECO:0000259" key="13">
    <source>
        <dbReference type="PROSITE" id="PS50118"/>
    </source>
</evidence>
<keyword evidence="7" id="KW-0156">Chromatin regulator</keyword>
<evidence type="ECO:0000256" key="2">
    <source>
        <dbReference type="ARBA" id="ARBA00022679"/>
    </source>
</evidence>
<evidence type="ECO:0000259" key="17">
    <source>
        <dbReference type="PROSITE" id="PS51805"/>
    </source>
</evidence>
<dbReference type="GO" id="GO:0140993">
    <property type="term" value="F:histone modifying activity"/>
    <property type="evidence" value="ECO:0007669"/>
    <property type="project" value="UniProtKB-ARBA"/>
</dbReference>
<evidence type="ECO:0000313" key="19">
    <source>
        <dbReference type="Proteomes" id="UP001314263"/>
    </source>
</evidence>
<organism evidence="18 19">
    <name type="scientific">Coccomyxa viridis</name>
    <dbReference type="NCBI Taxonomy" id="1274662"/>
    <lineage>
        <taxon>Eukaryota</taxon>
        <taxon>Viridiplantae</taxon>
        <taxon>Chlorophyta</taxon>
        <taxon>core chlorophytes</taxon>
        <taxon>Trebouxiophyceae</taxon>
        <taxon>Trebouxiophyceae incertae sedis</taxon>
        <taxon>Coccomyxaceae</taxon>
        <taxon>Coccomyxa</taxon>
    </lineage>
</organism>
<dbReference type="SMART" id="SM00333">
    <property type="entry name" value="TUDOR"/>
    <property type="match status" value="1"/>
</dbReference>
<dbReference type="Proteomes" id="UP001314263">
    <property type="component" value="Unassembled WGS sequence"/>
</dbReference>
<evidence type="ECO:0000259" key="12">
    <source>
        <dbReference type="PROSITE" id="PS50016"/>
    </source>
</evidence>
<evidence type="ECO:0000256" key="4">
    <source>
        <dbReference type="ARBA" id="ARBA00022723"/>
    </source>
</evidence>
<keyword evidence="6" id="KW-0862">Zinc</keyword>
<dbReference type="Pfam" id="PF13832">
    <property type="entry name" value="zf-HC5HC2H_2"/>
    <property type="match status" value="1"/>
</dbReference>
<dbReference type="CDD" id="cd15495">
    <property type="entry name" value="PHD_ATX3_4_5_like"/>
    <property type="match status" value="1"/>
</dbReference>
<feature type="compositionally biased region" description="Acidic residues" evidence="11">
    <location>
        <begin position="430"/>
        <end position="442"/>
    </location>
</feature>
<keyword evidence="5 9" id="KW-0863">Zinc-finger</keyword>
<dbReference type="PROSITE" id="PS01359">
    <property type="entry name" value="ZF_PHD_1"/>
    <property type="match status" value="1"/>
</dbReference>
<feature type="domain" description="PHD-type" evidence="17">
    <location>
        <begin position="703"/>
        <end position="819"/>
    </location>
</feature>
<dbReference type="InterPro" id="IPR036910">
    <property type="entry name" value="HMG_box_dom_sf"/>
</dbReference>
<dbReference type="SMART" id="SM00508">
    <property type="entry name" value="PostSET"/>
    <property type="match status" value="1"/>
</dbReference>
<feature type="domain" description="Post-SET" evidence="16">
    <location>
        <begin position="1889"/>
        <end position="1905"/>
    </location>
</feature>
<dbReference type="GO" id="GO:0003677">
    <property type="term" value="F:DNA binding"/>
    <property type="evidence" value="ECO:0007669"/>
    <property type="project" value="UniProtKB-UniRule"/>
</dbReference>
<keyword evidence="8 10" id="KW-0539">Nucleus</keyword>
<dbReference type="InterPro" id="IPR013083">
    <property type="entry name" value="Znf_RING/FYVE/PHD"/>
</dbReference>
<keyword evidence="1" id="KW-0489">Methyltransferase</keyword>
<dbReference type="SUPFAM" id="SSF63763">
    <property type="entry name" value="SAND domain-like"/>
    <property type="match status" value="2"/>
</dbReference>
<dbReference type="InterPro" id="IPR001214">
    <property type="entry name" value="SET_dom"/>
</dbReference>
<keyword evidence="10" id="KW-0238">DNA-binding</keyword>
<dbReference type="InterPro" id="IPR019787">
    <property type="entry name" value="Znf_PHD-finger"/>
</dbReference>
<dbReference type="SUPFAM" id="SSF63748">
    <property type="entry name" value="Tudor/PWWP/MBT"/>
    <property type="match status" value="1"/>
</dbReference>
<dbReference type="PANTHER" id="PTHR13793:SF107">
    <property type="entry name" value="BROMODOMAIN-CONTAINING PROTEIN HOMOLOG"/>
    <property type="match status" value="1"/>
</dbReference>
<dbReference type="CDD" id="cd10518">
    <property type="entry name" value="SET_SETD1-like"/>
    <property type="match status" value="1"/>
</dbReference>
<dbReference type="Pfam" id="PF13831">
    <property type="entry name" value="PHD_2"/>
    <property type="match status" value="1"/>
</dbReference>
<proteinExistence type="predicted"/>
<feature type="region of interest" description="Disordered" evidence="11">
    <location>
        <begin position="1470"/>
        <end position="1491"/>
    </location>
</feature>
<feature type="compositionally biased region" description="Basic and acidic residues" evidence="11">
    <location>
        <begin position="943"/>
        <end position="953"/>
    </location>
</feature>
<dbReference type="Gene3D" id="3.10.390.10">
    <property type="entry name" value="SAND domain-like"/>
    <property type="match status" value="1"/>
</dbReference>
<feature type="region of interest" description="Disordered" evidence="11">
    <location>
        <begin position="1384"/>
        <end position="1418"/>
    </location>
</feature>
<protein>
    <recommendedName>
        <fullName evidence="20">Histone-lysine N-methyltransferase</fullName>
    </recommendedName>
</protein>
<feature type="compositionally biased region" description="Acidic residues" evidence="11">
    <location>
        <begin position="1701"/>
        <end position="1710"/>
    </location>
</feature>
<dbReference type="PROSITE" id="PS50118">
    <property type="entry name" value="HMG_BOX_2"/>
    <property type="match status" value="1"/>
</dbReference>
<dbReference type="Gene3D" id="1.10.30.10">
    <property type="entry name" value="High mobility group box domain"/>
    <property type="match status" value="1"/>
</dbReference>
<feature type="region of interest" description="Disordered" evidence="11">
    <location>
        <begin position="577"/>
        <end position="624"/>
    </location>
</feature>
<comment type="caution">
    <text evidence="18">The sequence shown here is derived from an EMBL/GenBank/DDBJ whole genome shotgun (WGS) entry which is preliminary data.</text>
</comment>
<gene>
    <name evidence="18" type="ORF">CVIRNUC_007075</name>
</gene>
<evidence type="ECO:0000256" key="3">
    <source>
        <dbReference type="ARBA" id="ARBA00022691"/>
    </source>
</evidence>
<dbReference type="CDD" id="cd20404">
    <property type="entry name" value="Tudor_Agenet_AtEML-like"/>
    <property type="match status" value="2"/>
</dbReference>
<keyword evidence="3" id="KW-0949">S-adenosyl-L-methionine</keyword>
<dbReference type="GO" id="GO:0006357">
    <property type="term" value="P:regulation of transcription by RNA polymerase II"/>
    <property type="evidence" value="ECO:0007669"/>
    <property type="project" value="TreeGrafter"/>
</dbReference>
<dbReference type="PROSITE" id="PS51805">
    <property type="entry name" value="EPHD"/>
    <property type="match status" value="1"/>
</dbReference>
<accession>A0AAV1ICX6</accession>
<dbReference type="SMART" id="SM00317">
    <property type="entry name" value="SET"/>
    <property type="match status" value="1"/>
</dbReference>
<reference evidence="18 19" key="1">
    <citation type="submission" date="2023-10" db="EMBL/GenBank/DDBJ databases">
        <authorList>
            <person name="Maclean D."/>
            <person name="Macfadyen A."/>
        </authorList>
    </citation>
    <scope>NUCLEOTIDE SEQUENCE [LARGE SCALE GENOMIC DNA]</scope>
</reference>
<evidence type="ECO:0000259" key="16">
    <source>
        <dbReference type="PROSITE" id="PS50868"/>
    </source>
</evidence>
<dbReference type="Pfam" id="PF00505">
    <property type="entry name" value="HMG_box"/>
    <property type="match status" value="1"/>
</dbReference>
<evidence type="ECO:0000259" key="14">
    <source>
        <dbReference type="PROSITE" id="PS50280"/>
    </source>
</evidence>
<keyword evidence="2" id="KW-0808">Transferase</keyword>
<dbReference type="InterPro" id="IPR009071">
    <property type="entry name" value="HMG_box_dom"/>
</dbReference>
<dbReference type="SUPFAM" id="SSF82199">
    <property type="entry name" value="SET domain"/>
    <property type="match status" value="1"/>
</dbReference>
<dbReference type="InterPro" id="IPR019786">
    <property type="entry name" value="Zinc_finger_PHD-type_CS"/>
</dbReference>
<dbReference type="Gene3D" id="3.30.40.10">
    <property type="entry name" value="Zinc/RING finger domain, C3HC4 (zinc finger)"/>
    <property type="match status" value="3"/>
</dbReference>
<dbReference type="InterPro" id="IPR003616">
    <property type="entry name" value="Post-SET_dom"/>
</dbReference>
<keyword evidence="4" id="KW-0479">Metal-binding</keyword>
<dbReference type="EMBL" id="CAUYUE010000009">
    <property type="protein sequence ID" value="CAK0783875.1"/>
    <property type="molecule type" value="Genomic_DNA"/>
</dbReference>
<feature type="region of interest" description="Disordered" evidence="11">
    <location>
        <begin position="1697"/>
        <end position="1757"/>
    </location>
</feature>
<dbReference type="SUPFAM" id="SSF47095">
    <property type="entry name" value="HMG-box"/>
    <property type="match status" value="1"/>
</dbReference>
<sequence>MQDTSACAPSQCHQARLKACHDAAYLTAMRPRTPRTPRGGRATFTLDSFSIGELVLCKNVNRPQSLWPAIVVEPSRDAPDSVRRIAQEGKLCVMFYGPAANKIRPRDFCWASEGDVVPLTEYLEDLRESARANGGRVDAFHEAVHEVLLVEQGRVDPIRGTVNARPQQTACNSCNRRLDEWEASNAAAYGGKCASCHQLYKEGSYCPVCNKVWFPTDRNMAGCDNCSFWVHDHCDEAAGTAIEFGDAVTYYCPPCRHQADAHHKLQNLRQAEAQLRAAQPPRPRSAYNLFSQELTKSYRLEASSIGAEEMGRVVGTTWKSMGPQDKAPYERVASEELGRYMDAKRTFEALHRHYSTLHYGAQEAGYLDEHGTPRDYASRPNGASAHVLSTSQVQRAMAKIDATEQQKRQAPARPGAPKRARTRSPSPDPELSDDDEPEEEPDSPPRKKRPGHSHAGRGAAAAPAAPAPAGSLPAAPGGRLIDTGTVIQRVPVFCNGLHGVYLLGRQRIVCSCPACAAKPEAKREHSCTQFEMHCGAGAAKKWKASLRVEPGGVPEVPKGGPSMPIGKWLRLKGYEVKPAQTRAPPGSSAAYKPKGPVRLMEPSPPPAPPREPKPPKEDKGPPPPFEPWFAIRKGECKPIKVRWAGDRCSVCDSDVDFDSDQLVSCDLCGITVHQSCYGVPELPGVDDMWLCRACELKEQDKVPPQCCLCPVSGGALKPAEDDDLWCHAACMQWIPEVSVKDVARMEPVCHIKSIQKERWDLMCCICKQRVGAKIQCTSCYTAYHPLCARLAGLHMEILDGGDAGEDIPVRLISYCPKHCTAHPELAGVQMVKDGEEEDRGDDGNGLWNCQPFRQPLAVPVPTCPAGSVRAQPLQKDWERVSHGTGMGYSTVSGFWIPDKPPPPPKEAPARAAIKGVSAAKLRAHAAVAGKGVKRLPGKPAAPRRHESGDRKPPEPAVLMRLPEGVPEELPVACAGRLGIMTVRSQTVTFGGQVMSASRFEAVCGKGDAKKWKSSLWAATHEGIPEQVMSEWLAEKKLDRKLLGTLSANLAAVEAWEEWEADQVLMVLENLVAEVVGEPREAAAELDILEASDDEGDMEQQALGFLELAQPDEDRPMPDAAAAVAADAAVDEAGALPNGDAHMLDATVDASSVPHGNDILEEVAMNVKVEELMTADLSLAEVPGLKDELMGDGSPGGELSAAANGMPAPTEGTSISPYGTRRKEQRAAEAAAKAAAAAARTEEAAAATSAGEQDSAAGSAAPLGSLGSTEAQPEQDPVRLKPKANQRQRPTAQPPAKQPGLEELLLERIFGSQEAASCRPKSGPESRVGQRCRVWFEGDADWYEAVVRGFDRQRKLHNLWYPYDEEDEWIDAAREERHGRLRWLASDDGVTPSANDARPLADPEEEPQQPRKPPPHGAAAVGSTIGVWWIDDAQYYFGRVLEYDRDTTKHLVLYEDGDKEWLNLTAERVEWEQEEQPDAAEAEAPAPRPVPAKDVPTHLRVCCGAMRGNFDVQRALVVLDGGREISPTEFERMAGKAASKKWKASVRIDKGGGSPGMTMGDWLVEKGLDAPRSNKPKAASSLAALRHRQVAQARAGHAALQGRPQQHAGRQGHREGCMCVICKQARRSGRQWGGMTDACWLPAAALPGACKEGPAPRCGKRAYVRAVAQRPGGTSCTELWALPEVRALTAAELEAHMHAQEEPEEDAEEAQADAAAADKAEEGRAGSAPPAAEAEGDLQNGAAAKRKRKGPSVKERLMRCQRTERERLTFGKSGIHGWGLFARKHVKQDSMVIEYRGDLLRRTAADAREKAYQAAGKDCYLFTVNDDCVIDATMKGGIGRFTNHCCAPSMYTKVLEIDGRPRLVFFARFDIRPGQELTYDYRFKEEEGENKLPCGCGAPNCRGTLN</sequence>
<dbReference type="PROSITE" id="PS50016">
    <property type="entry name" value="ZF_PHD_2"/>
    <property type="match status" value="1"/>
</dbReference>
<dbReference type="SMART" id="SM00249">
    <property type="entry name" value="PHD"/>
    <property type="match status" value="3"/>
</dbReference>
<dbReference type="InterPro" id="IPR000313">
    <property type="entry name" value="PWWP_dom"/>
</dbReference>
<dbReference type="GO" id="GO:0008270">
    <property type="term" value="F:zinc ion binding"/>
    <property type="evidence" value="ECO:0007669"/>
    <property type="project" value="UniProtKB-KW"/>
</dbReference>
<keyword evidence="19" id="KW-1185">Reference proteome</keyword>
<dbReference type="Pfam" id="PF00856">
    <property type="entry name" value="SET"/>
    <property type="match status" value="1"/>
</dbReference>
<evidence type="ECO:0000256" key="6">
    <source>
        <dbReference type="ARBA" id="ARBA00022833"/>
    </source>
</evidence>
<dbReference type="InterPro" id="IPR002999">
    <property type="entry name" value="Tudor"/>
</dbReference>
<feature type="domain" description="SAND" evidence="15">
    <location>
        <begin position="1502"/>
        <end position="1568"/>
    </location>
</feature>
<feature type="region of interest" description="Disordered" evidence="11">
    <location>
        <begin position="1185"/>
        <end position="1300"/>
    </location>
</feature>
<dbReference type="Gene3D" id="2.30.30.140">
    <property type="match status" value="2"/>
</dbReference>
<dbReference type="InterPro" id="IPR000770">
    <property type="entry name" value="SAND_dom"/>
</dbReference>
<dbReference type="InterPro" id="IPR042011">
    <property type="entry name" value="ATX3/4/5_PHD"/>
</dbReference>
<dbReference type="Gene3D" id="2.170.270.10">
    <property type="entry name" value="SET domain"/>
    <property type="match status" value="1"/>
</dbReference>
<dbReference type="GO" id="GO:0032259">
    <property type="term" value="P:methylation"/>
    <property type="evidence" value="ECO:0007669"/>
    <property type="project" value="UniProtKB-KW"/>
</dbReference>
<evidence type="ECO:0000256" key="11">
    <source>
        <dbReference type="SAM" id="MobiDB-lite"/>
    </source>
</evidence>
<evidence type="ECO:0000256" key="5">
    <source>
        <dbReference type="ARBA" id="ARBA00022771"/>
    </source>
</evidence>
<feature type="domain" description="SET" evidence="14">
    <location>
        <begin position="1765"/>
        <end position="1881"/>
    </location>
</feature>
<evidence type="ECO:0000313" key="18">
    <source>
        <dbReference type="EMBL" id="CAK0783875.1"/>
    </source>
</evidence>
<feature type="compositionally biased region" description="Acidic residues" evidence="11">
    <location>
        <begin position="1471"/>
        <end position="1480"/>
    </location>
</feature>
<evidence type="ECO:0000256" key="1">
    <source>
        <dbReference type="ARBA" id="ARBA00022603"/>
    </source>
</evidence>
<feature type="compositionally biased region" description="Basic and acidic residues" evidence="11">
    <location>
        <begin position="610"/>
        <end position="620"/>
    </location>
</feature>
<dbReference type="InterPro" id="IPR001965">
    <property type="entry name" value="Znf_PHD"/>
</dbReference>
<dbReference type="PROSITE" id="PS50864">
    <property type="entry name" value="SAND"/>
    <property type="match status" value="1"/>
</dbReference>
<dbReference type="InterPro" id="IPR034732">
    <property type="entry name" value="EPHD"/>
</dbReference>
<feature type="DNA-binding region" description="HMG box" evidence="10">
    <location>
        <begin position="280"/>
        <end position="348"/>
    </location>
</feature>
<feature type="domain" description="PHD-type" evidence="12">
    <location>
        <begin position="645"/>
        <end position="697"/>
    </location>
</feature>
<dbReference type="PROSITE" id="PS50868">
    <property type="entry name" value="POST_SET"/>
    <property type="match status" value="1"/>
</dbReference>
<dbReference type="Pfam" id="PF00855">
    <property type="entry name" value="PWWP"/>
    <property type="match status" value="1"/>
</dbReference>
<evidence type="ECO:0008006" key="20">
    <source>
        <dbReference type="Google" id="ProtNLM"/>
    </source>
</evidence>
<evidence type="ECO:0000256" key="8">
    <source>
        <dbReference type="ARBA" id="ARBA00023242"/>
    </source>
</evidence>
<feature type="region of interest" description="Disordered" evidence="11">
    <location>
        <begin position="930"/>
        <end position="956"/>
    </location>
</feature>
<evidence type="ECO:0000256" key="9">
    <source>
        <dbReference type="PROSITE-ProRule" id="PRU00146"/>
    </source>
</evidence>
<feature type="compositionally biased region" description="Basic residues" evidence="11">
    <location>
        <begin position="446"/>
        <end position="455"/>
    </location>
</feature>
<dbReference type="InterPro" id="IPR011011">
    <property type="entry name" value="Znf_FYVE_PHD"/>
</dbReference>
<dbReference type="SMART" id="SM00398">
    <property type="entry name" value="HMG"/>
    <property type="match status" value="1"/>
</dbReference>
<evidence type="ECO:0000256" key="10">
    <source>
        <dbReference type="PROSITE-ProRule" id="PRU00267"/>
    </source>
</evidence>
<dbReference type="SUPFAM" id="SSF57903">
    <property type="entry name" value="FYVE/PHD zinc finger"/>
    <property type="match status" value="3"/>
</dbReference>
<dbReference type="GO" id="GO:0005634">
    <property type="term" value="C:nucleus"/>
    <property type="evidence" value="ECO:0007669"/>
    <property type="project" value="UniProtKB-UniRule"/>
</dbReference>